<name>A0A502D2U6_9MICO</name>
<dbReference type="EMBL" id="RCZM01000001">
    <property type="protein sequence ID" value="TPG19162.1"/>
    <property type="molecule type" value="Genomic_DNA"/>
</dbReference>
<evidence type="ECO:0000256" key="1">
    <source>
        <dbReference type="SAM" id="Phobius"/>
    </source>
</evidence>
<accession>A0A502D2U6</accession>
<evidence type="ECO:0000313" key="3">
    <source>
        <dbReference type="EMBL" id="TPG19162.1"/>
    </source>
</evidence>
<keyword evidence="1" id="KW-0472">Membrane</keyword>
<keyword evidence="1" id="KW-0812">Transmembrane</keyword>
<proteinExistence type="predicted"/>
<dbReference type="OrthoDB" id="9790784at2"/>
<dbReference type="RefSeq" id="WP_140736805.1">
    <property type="nucleotide sequence ID" value="NZ_RCZM01000001.1"/>
</dbReference>
<organism evidence="3 4">
    <name type="scientific">Pedococcus bigeumensis</name>
    <dbReference type="NCBI Taxonomy" id="433644"/>
    <lineage>
        <taxon>Bacteria</taxon>
        <taxon>Bacillati</taxon>
        <taxon>Actinomycetota</taxon>
        <taxon>Actinomycetes</taxon>
        <taxon>Micrococcales</taxon>
        <taxon>Intrasporangiaceae</taxon>
        <taxon>Pedococcus</taxon>
    </lineage>
</organism>
<comment type="caution">
    <text evidence="3">The sequence shown here is derived from an EMBL/GenBank/DDBJ whole genome shotgun (WGS) entry which is preliminary data.</text>
</comment>
<protein>
    <submittedName>
        <fullName evidence="3">Uncharacterized protein</fullName>
    </submittedName>
</protein>
<feature type="signal peptide" evidence="2">
    <location>
        <begin position="1"/>
        <end position="24"/>
    </location>
</feature>
<evidence type="ECO:0000256" key="2">
    <source>
        <dbReference type="SAM" id="SignalP"/>
    </source>
</evidence>
<keyword evidence="4" id="KW-1185">Reference proteome</keyword>
<evidence type="ECO:0000313" key="4">
    <source>
        <dbReference type="Proteomes" id="UP000317722"/>
    </source>
</evidence>
<feature type="transmembrane region" description="Helical" evidence="1">
    <location>
        <begin position="336"/>
        <end position="358"/>
    </location>
</feature>
<keyword evidence="2" id="KW-0732">Signal</keyword>
<dbReference type="AlphaFoldDB" id="A0A502D2U6"/>
<keyword evidence="1" id="KW-1133">Transmembrane helix</keyword>
<gene>
    <name evidence="3" type="ORF">EAH86_01200</name>
</gene>
<feature type="chain" id="PRO_5021450644" evidence="2">
    <location>
        <begin position="25"/>
        <end position="362"/>
    </location>
</feature>
<sequence>MLSTAATLIAVGGLALAGAGSASAHSAMVAGTAQCRPDGTVGVTWTVTNDYQLPVQVTQASSTGGGSVTGLPVTIDAASSAATTRATVRQEGISPGTPTATLGVHGAWSDGFTADSNGTVTLPQACGPTTTKVTPVAPTVSQASECDTTGFLTVPVTEGVGYFFNGEPIAAGKHPGPLSGTVTAKALKGFELTGTSSWPVSIAAADTCSTTVTPVAPTVSQASECDTTGFLTVPVTEGVGYFFNGEPIAAGKHPGPLSGTVTAKALKGFELTGTSSWDVQIAAVVACETGGGETGGGESGGGVTVETTPPASPIPAEVSTPTTSELAFTGVSPQTWTYGVGGGLALLLLGGALSVTAARLRR</sequence>
<dbReference type="Proteomes" id="UP000317722">
    <property type="component" value="Unassembled WGS sequence"/>
</dbReference>
<reference evidence="3 4" key="1">
    <citation type="journal article" date="2019" name="Environ. Microbiol.">
        <title>Species interactions and distinct microbial communities in high Arctic permafrost affected cryosols are associated with the CH4 and CO2 gas fluxes.</title>
        <authorList>
            <person name="Altshuler I."/>
            <person name="Hamel J."/>
            <person name="Turney S."/>
            <person name="Magnuson E."/>
            <person name="Levesque R."/>
            <person name="Greer C."/>
            <person name="Whyte L.G."/>
        </authorList>
    </citation>
    <scope>NUCLEOTIDE SEQUENCE [LARGE SCALE GENOMIC DNA]</scope>
    <source>
        <strain evidence="3 4">S9.3A</strain>
    </source>
</reference>